<proteinExistence type="predicted"/>
<evidence type="ECO:0000313" key="1">
    <source>
        <dbReference type="EMBL" id="MEQ2452489.1"/>
    </source>
</evidence>
<reference evidence="1 2" key="1">
    <citation type="submission" date="2024-04" db="EMBL/GenBank/DDBJ databases">
        <title>Human intestinal bacterial collection.</title>
        <authorList>
            <person name="Pauvert C."/>
            <person name="Hitch T.C.A."/>
            <person name="Clavel T."/>
        </authorList>
    </citation>
    <scope>NUCLEOTIDE SEQUENCE [LARGE SCALE GENOMIC DNA]</scope>
    <source>
        <strain evidence="1 2">CLA-AA-H141</strain>
    </source>
</reference>
<accession>A0ABV1ED20</accession>
<comment type="caution">
    <text evidence="1">The sequence shown here is derived from an EMBL/GenBank/DDBJ whole genome shotgun (WGS) entry which is preliminary data.</text>
</comment>
<evidence type="ECO:0000313" key="2">
    <source>
        <dbReference type="Proteomes" id="UP001482186"/>
    </source>
</evidence>
<sequence length="42" mass="4533">MNKLSDTFELKNRVSIPCIRYGNEISVGKGISESGIAIHGTP</sequence>
<name>A0ABV1ED20_9FIRM</name>
<keyword evidence="2" id="KW-1185">Reference proteome</keyword>
<organism evidence="1 2">
    <name type="scientific">Coprococcus ammoniilyticus</name>
    <dbReference type="NCBI Taxonomy" id="2981785"/>
    <lineage>
        <taxon>Bacteria</taxon>
        <taxon>Bacillati</taxon>
        <taxon>Bacillota</taxon>
        <taxon>Clostridia</taxon>
        <taxon>Lachnospirales</taxon>
        <taxon>Lachnospiraceae</taxon>
        <taxon>Coprococcus</taxon>
    </lineage>
</organism>
<protein>
    <submittedName>
        <fullName evidence="1">Uncharacterized protein</fullName>
    </submittedName>
</protein>
<dbReference type="EMBL" id="JBBNFM010000001">
    <property type="protein sequence ID" value="MEQ2452489.1"/>
    <property type="molecule type" value="Genomic_DNA"/>
</dbReference>
<dbReference type="Proteomes" id="UP001482186">
    <property type="component" value="Unassembled WGS sequence"/>
</dbReference>
<gene>
    <name evidence="1" type="ORF">AAAT04_00310</name>
</gene>
<dbReference type="RefSeq" id="WP_021944114.1">
    <property type="nucleotide sequence ID" value="NZ_JAOQJS010000004.1"/>
</dbReference>